<keyword evidence="2" id="KW-0614">Plasmid</keyword>
<evidence type="ECO:0000259" key="1">
    <source>
        <dbReference type="PROSITE" id="PS50883"/>
    </source>
</evidence>
<evidence type="ECO:0000313" key="3">
    <source>
        <dbReference type="Proteomes" id="UP000019591"/>
    </source>
</evidence>
<dbReference type="HOGENOM" id="CLU_000445_70_50_9"/>
<dbReference type="EMBL" id="CP007453">
    <property type="protein sequence ID" value="AHM57703.1"/>
    <property type="molecule type" value="Genomic_DNA"/>
</dbReference>
<dbReference type="InterPro" id="IPR001633">
    <property type="entry name" value="EAL_dom"/>
</dbReference>
<accession>W8TIU0</accession>
<organism evidence="2 3">
    <name type="scientific">Peptoclostridium acidaminophilum DSM 3953</name>
    <dbReference type="NCBI Taxonomy" id="1286171"/>
    <lineage>
        <taxon>Bacteria</taxon>
        <taxon>Bacillati</taxon>
        <taxon>Bacillota</taxon>
        <taxon>Clostridia</taxon>
        <taxon>Peptostreptococcales</taxon>
        <taxon>Peptoclostridiaceae</taxon>
        <taxon>Peptoclostridium</taxon>
    </lineage>
</organism>
<dbReference type="KEGG" id="eac:EAL2_808p01980"/>
<dbReference type="GO" id="GO:0071111">
    <property type="term" value="F:cyclic-guanylate-specific phosphodiesterase activity"/>
    <property type="evidence" value="ECO:0007669"/>
    <property type="project" value="InterPro"/>
</dbReference>
<dbReference type="Proteomes" id="UP000019591">
    <property type="component" value="Plasmid EAL2_808p"/>
</dbReference>
<dbReference type="AlphaFoldDB" id="W8TIU0"/>
<sequence>MTAKELLDEDFIEWSQELIERKNLDRSRFEIEITERVINLEGKKLLAILKYLRGLGYKISIDDFGTGYNSLMSVGEIPFDLLKIDKYFIDRLKQREVRELVSSIINYTHGLDKMVVAEGVETKQQLDILKELMCDKVQGYYYSKPLLPYEFEEYYKKYSIKR</sequence>
<dbReference type="CDD" id="cd01948">
    <property type="entry name" value="EAL"/>
    <property type="match status" value="1"/>
</dbReference>
<feature type="domain" description="EAL" evidence="1">
    <location>
        <begin position="1"/>
        <end position="159"/>
    </location>
</feature>
<proteinExistence type="predicted"/>
<dbReference type="PATRIC" id="fig|1286171.3.peg.2376"/>
<keyword evidence="3" id="KW-1185">Reference proteome</keyword>
<reference evidence="2 3" key="1">
    <citation type="journal article" date="2014" name="Genome Announc.">
        <title>Complete Genome Sequence of Amino Acid-Utilizing Eubacterium acidaminophilum al-2 (DSM 3953).</title>
        <authorList>
            <person name="Poehlein A."/>
            <person name="Andreesen J.R."/>
            <person name="Daniel R."/>
        </authorList>
    </citation>
    <scope>NUCLEOTIDE SEQUENCE [LARGE SCALE GENOMIC DNA]</scope>
    <source>
        <strain evidence="2 3">DSM 3953</strain>
        <plasmid evidence="3">Plasmid EAL2_808p</plasmid>
    </source>
</reference>
<name>W8TIU0_PEPAC</name>
<dbReference type="OrthoDB" id="9759607at2"/>
<evidence type="ECO:0000313" key="2">
    <source>
        <dbReference type="EMBL" id="AHM57703.1"/>
    </source>
</evidence>
<dbReference type="SMART" id="SM00052">
    <property type="entry name" value="EAL"/>
    <property type="match status" value="1"/>
</dbReference>
<geneLocation type="plasmid" evidence="2 3">
    <name>EAL2_808p</name>
</geneLocation>
<dbReference type="eggNOG" id="COG2200">
    <property type="taxonomic scope" value="Bacteria"/>
</dbReference>
<dbReference type="PROSITE" id="PS50883">
    <property type="entry name" value="EAL"/>
    <property type="match status" value="1"/>
</dbReference>
<dbReference type="Gene3D" id="3.20.20.450">
    <property type="entry name" value="EAL domain"/>
    <property type="match status" value="1"/>
</dbReference>
<protein>
    <submittedName>
        <fullName evidence="2">Putative signaling protein</fullName>
    </submittedName>
</protein>
<dbReference type="PANTHER" id="PTHR33121">
    <property type="entry name" value="CYCLIC DI-GMP PHOSPHODIESTERASE PDEF"/>
    <property type="match status" value="1"/>
</dbReference>
<dbReference type="InterPro" id="IPR050706">
    <property type="entry name" value="Cyclic-di-GMP_PDE-like"/>
</dbReference>
<dbReference type="SUPFAM" id="SSF141868">
    <property type="entry name" value="EAL domain-like"/>
    <property type="match status" value="1"/>
</dbReference>
<dbReference type="Pfam" id="PF00563">
    <property type="entry name" value="EAL"/>
    <property type="match status" value="1"/>
</dbReference>
<gene>
    <name evidence="2" type="ORF">EAL2_808p01980</name>
</gene>
<dbReference type="PANTHER" id="PTHR33121:SF70">
    <property type="entry name" value="SIGNALING PROTEIN YKOW"/>
    <property type="match status" value="1"/>
</dbReference>
<dbReference type="InterPro" id="IPR035919">
    <property type="entry name" value="EAL_sf"/>
</dbReference>